<feature type="chain" id="PRO_5004408856" evidence="1">
    <location>
        <begin position="29"/>
        <end position="776"/>
    </location>
</feature>
<dbReference type="eggNOG" id="COG5644">
    <property type="taxonomic scope" value="Bacteria"/>
</dbReference>
<dbReference type="EMBL" id="CBDS010000099">
    <property type="protein sequence ID" value="CDB46754.1"/>
    <property type="molecule type" value="Genomic_DNA"/>
</dbReference>
<evidence type="ECO:0000259" key="2">
    <source>
        <dbReference type="PROSITE" id="PS51208"/>
    </source>
</evidence>
<gene>
    <name evidence="3" type="ORF">BN533_01767</name>
</gene>
<name>R6IJV8_9FIRM</name>
<evidence type="ECO:0000256" key="1">
    <source>
        <dbReference type="SAM" id="SignalP"/>
    </source>
</evidence>
<dbReference type="Gene3D" id="2.160.20.20">
    <property type="match status" value="1"/>
</dbReference>
<dbReference type="InterPro" id="IPR006315">
    <property type="entry name" value="OM_autotransptr_brl_dom"/>
</dbReference>
<feature type="signal peptide" evidence="1">
    <location>
        <begin position="1"/>
        <end position="28"/>
    </location>
</feature>
<comment type="caution">
    <text evidence="3">The sequence shown here is derived from an EMBL/GenBank/DDBJ whole genome shotgun (WGS) entry which is preliminary data.</text>
</comment>
<sequence>MLGKTKKNLALKITLGLVLALPVGTALAADSIVDYDTLTVKPNAEFIYHGEGDKKADFTAADIKRSETQCVYGIFVGDKAVLNAASENINISVTNTEGEARAVYAGAFTDKDKHVINGGTLNLGDDTTKNVTVKVDAKKEALGLNVIRRSTNNSEVEPGIINVKGENVSIEANSAEGLAVGIWAQNNKTVNDGNPSTVKIDADNTYINVTSGNKVPTAREYNNIGIVNYSGAKVIINGNLTVESGTFLSTRGGATTEINKDGKGTVKINGDINFNYDQPTSGTSVDAIVDLNLTTQDSVFNGNIFVNGNPYPPDGKKEVGGMTLGLANGAQWNTDENSFVNKLNFNDGIINVNGGEGQEVKLGDINGSGGTVNMLTSSDLKTAKLSIGTIESDAVNKIDLKAKAVAGPKLTINYTGITADDLNNVADDLGGLAKNISVAEGTNTGLTATANVAEGLLKGSVSADLDTAASGSTVKVDSVKQNKESSTMTSMRNIASVAIVSWRQEDSTLSQRLGELRNSKGDQGIWARMSRGEFEYSGAYKNQYNFFQLGYDKAFGSWHYGAAISHNDGKTTYDSGKGENKSTSLSLYGTWLGDRGHYTDIVLKQGRLSNEYDNYAAAGHTHGDYDAWGTSLSGEYGMKVGLDNGWYVTPQAQLTLMRIGGEDYTTNNGIKVNQDTLESCVGRVGFEMGKTISDKGSIYAKASLLHEFAGNADTYLNLNSISNSYSQDIGGTWYEAGLGFNFKTTDNSYVYADVVKTFGDDIKTPWQWNVGARWSF</sequence>
<dbReference type="PANTHER" id="PTHR35037">
    <property type="entry name" value="C-TERMINAL REGION OF AIDA-LIKE PROTEIN"/>
    <property type="match status" value="1"/>
</dbReference>
<dbReference type="GO" id="GO:0019867">
    <property type="term" value="C:outer membrane"/>
    <property type="evidence" value="ECO:0007669"/>
    <property type="project" value="InterPro"/>
</dbReference>
<accession>R6IJV8</accession>
<dbReference type="PRINTS" id="PR01484">
    <property type="entry name" value="PRTACTNFAMLY"/>
</dbReference>
<dbReference type="InterPro" id="IPR003991">
    <property type="entry name" value="Pertactin_virulence_factor"/>
</dbReference>
<proteinExistence type="predicted"/>
<dbReference type="InterPro" id="IPR036709">
    <property type="entry name" value="Autotransporte_beta_dom_sf"/>
</dbReference>
<dbReference type="HOGENOM" id="CLU_002318_1_0_9"/>
<dbReference type="InterPro" id="IPR005546">
    <property type="entry name" value="Autotransporte_beta"/>
</dbReference>
<dbReference type="RefSeq" id="WP_021718667.1">
    <property type="nucleotide sequence ID" value="NZ_FR885245.1"/>
</dbReference>
<keyword evidence="1" id="KW-0732">Signal</keyword>
<dbReference type="Pfam" id="PF03797">
    <property type="entry name" value="Autotransporter"/>
    <property type="match status" value="1"/>
</dbReference>
<feature type="domain" description="Autotransporter" evidence="2">
    <location>
        <begin position="518"/>
        <end position="776"/>
    </location>
</feature>
<dbReference type="STRING" id="1262914.BN533_01767"/>
<dbReference type="eggNOG" id="COG3468">
    <property type="taxonomic scope" value="Bacteria"/>
</dbReference>
<reference evidence="3" key="1">
    <citation type="submission" date="2012-11" db="EMBL/GenBank/DDBJ databases">
        <title>Dependencies among metagenomic species, viruses, plasmids and units of genetic variation.</title>
        <authorList>
            <person name="Nielsen H.B."/>
            <person name="Almeida M."/>
            <person name="Juncker A.S."/>
            <person name="Rasmussen S."/>
            <person name="Li J."/>
            <person name="Sunagawa S."/>
            <person name="Plichta D."/>
            <person name="Gautier L."/>
            <person name="Le Chatelier E."/>
            <person name="Peletier E."/>
            <person name="Bonde I."/>
            <person name="Nielsen T."/>
            <person name="Manichanh C."/>
            <person name="Arumugam M."/>
            <person name="Batto J."/>
            <person name="Santos M.B.Q.D."/>
            <person name="Blom N."/>
            <person name="Borruel N."/>
            <person name="Burgdorf K.S."/>
            <person name="Boumezbeur F."/>
            <person name="Casellas F."/>
            <person name="Dore J."/>
            <person name="Guarner F."/>
            <person name="Hansen T."/>
            <person name="Hildebrand F."/>
            <person name="Kaas R.S."/>
            <person name="Kennedy S."/>
            <person name="Kristiansen K."/>
            <person name="Kultima J.R."/>
            <person name="Leonard P."/>
            <person name="Levenez F."/>
            <person name="Lund O."/>
            <person name="Moumen B."/>
            <person name="Le Paslier D."/>
            <person name="Pons N."/>
            <person name="Pedersen O."/>
            <person name="Prifti E."/>
            <person name="Qin J."/>
            <person name="Raes J."/>
            <person name="Tap J."/>
            <person name="Tims S."/>
            <person name="Ussery D.W."/>
            <person name="Yamada T."/>
            <person name="MetaHit consortium"/>
            <person name="Renault P."/>
            <person name="Sicheritz-Ponten T."/>
            <person name="Bork P."/>
            <person name="Wang J."/>
            <person name="Brunak S."/>
            <person name="Ehrlich S.D."/>
        </authorList>
    </citation>
    <scope>NUCLEOTIDE SEQUENCE [LARGE SCALE GENOMIC DNA]</scope>
</reference>
<dbReference type="PANTHER" id="PTHR35037:SF7">
    <property type="entry name" value="AUTOTRANSPORTER"/>
    <property type="match status" value="1"/>
</dbReference>
<dbReference type="AlphaFoldDB" id="R6IJV8"/>
<evidence type="ECO:0000313" key="3">
    <source>
        <dbReference type="EMBL" id="CDB46754.1"/>
    </source>
</evidence>
<dbReference type="InterPro" id="IPR012332">
    <property type="entry name" value="Autotransporter_pectin_lyase_C"/>
</dbReference>
<dbReference type="SUPFAM" id="SSF103515">
    <property type="entry name" value="Autotransporter"/>
    <property type="match status" value="1"/>
</dbReference>
<dbReference type="SMART" id="SM00869">
    <property type="entry name" value="Autotransporter"/>
    <property type="match status" value="1"/>
</dbReference>
<organism evidence="3">
    <name type="scientific">Phascolarctobacterium faecium</name>
    <dbReference type="NCBI Taxonomy" id="33025"/>
    <lineage>
        <taxon>Bacteria</taxon>
        <taxon>Bacillati</taxon>
        <taxon>Bacillota</taxon>
        <taxon>Negativicutes</taxon>
        <taxon>Acidaminococcales</taxon>
        <taxon>Acidaminococcaceae</taxon>
        <taxon>Phascolarctobacterium</taxon>
    </lineage>
</organism>
<dbReference type="Gene3D" id="2.40.128.130">
    <property type="entry name" value="Autotransporter beta-domain"/>
    <property type="match status" value="1"/>
</dbReference>
<dbReference type="NCBIfam" id="TIGR01414">
    <property type="entry name" value="autotrans_barl"/>
    <property type="match status" value="1"/>
</dbReference>
<dbReference type="InterPro" id="IPR051551">
    <property type="entry name" value="Autotransporter_adhesion"/>
</dbReference>
<dbReference type="PROSITE" id="PS51208">
    <property type="entry name" value="AUTOTRANSPORTER"/>
    <property type="match status" value="1"/>
</dbReference>
<protein>
    <submittedName>
        <fullName evidence="3">Outer membrane autotransporter</fullName>
    </submittedName>
</protein>